<dbReference type="Proteomes" id="UP000030656">
    <property type="component" value="Unassembled WGS sequence"/>
</dbReference>
<protein>
    <submittedName>
        <fullName evidence="1">Uncharacterized protein</fullName>
    </submittedName>
</protein>
<name>A0A024VTP7_PLAFA</name>
<accession>A0A024VTP7</accession>
<proteinExistence type="predicted"/>
<evidence type="ECO:0000313" key="2">
    <source>
        <dbReference type="Proteomes" id="UP000030656"/>
    </source>
</evidence>
<gene>
    <name evidence="1" type="ORF">PFFCH_00969</name>
</gene>
<sequence length="69" mass="8468">MNEKMRMMTKMIKTNYKIQILKTSHTKAEEEATVDLENAEIENLLDEEIYRIVQERLKKLWLDKNTRYY</sequence>
<dbReference type="AlphaFoldDB" id="A0A024VTP7"/>
<reference evidence="1 2" key="2">
    <citation type="submission" date="2013-02" db="EMBL/GenBank/DDBJ databases">
        <title>The Genome Sequence of Plasmodium falciparum FCH/4.</title>
        <authorList>
            <consortium name="The Broad Institute Genome Sequencing Platform"/>
            <consortium name="The Broad Institute Genome Sequencing Center for Infectious Disease"/>
            <person name="Neafsey D."/>
            <person name="Cheeseman I."/>
            <person name="Volkman S."/>
            <person name="Adams J."/>
            <person name="Walker B."/>
            <person name="Young S.K."/>
            <person name="Zeng Q."/>
            <person name="Gargeya S."/>
            <person name="Fitzgerald M."/>
            <person name="Haas B."/>
            <person name="Abouelleil A."/>
            <person name="Alvarado L."/>
            <person name="Arachchi H.M."/>
            <person name="Berlin A.M."/>
            <person name="Chapman S.B."/>
            <person name="Dewar J."/>
            <person name="Goldberg J."/>
            <person name="Griggs A."/>
            <person name="Gujja S."/>
            <person name="Hansen M."/>
            <person name="Howarth C."/>
            <person name="Imamovic A."/>
            <person name="Larimer J."/>
            <person name="McCowan C."/>
            <person name="Murphy C."/>
            <person name="Neiman D."/>
            <person name="Pearson M."/>
            <person name="Priest M."/>
            <person name="Roberts A."/>
            <person name="Saif S."/>
            <person name="Shea T."/>
            <person name="Sisk P."/>
            <person name="Sykes S."/>
            <person name="Wortman J."/>
            <person name="Nusbaum C."/>
            <person name="Birren B."/>
        </authorList>
    </citation>
    <scope>NUCLEOTIDE SEQUENCE [LARGE SCALE GENOMIC DNA]</scope>
    <source>
        <strain evidence="1 2">FCH/4</strain>
    </source>
</reference>
<reference evidence="1 2" key="1">
    <citation type="submission" date="2013-02" db="EMBL/GenBank/DDBJ databases">
        <title>The Genome Annotation of Plasmodium falciparum FCH/4.</title>
        <authorList>
            <consortium name="The Broad Institute Genome Sequencing Platform"/>
            <consortium name="The Broad Institute Genome Sequencing Center for Infectious Disease"/>
            <person name="Neafsey D."/>
            <person name="Hoffman S."/>
            <person name="Volkman S."/>
            <person name="Rosenthal P."/>
            <person name="Walker B."/>
            <person name="Young S.K."/>
            <person name="Zeng Q."/>
            <person name="Gargeya S."/>
            <person name="Fitzgerald M."/>
            <person name="Haas B."/>
            <person name="Abouelleil A."/>
            <person name="Allen A.W."/>
            <person name="Alvarado L."/>
            <person name="Arachchi H.M."/>
            <person name="Berlin A.M."/>
            <person name="Chapman S.B."/>
            <person name="Gainer-Dewar J."/>
            <person name="Goldberg J."/>
            <person name="Griggs A."/>
            <person name="Gujja S."/>
            <person name="Hansen M."/>
            <person name="Howarth C."/>
            <person name="Imamovic A."/>
            <person name="Ireland A."/>
            <person name="Larimer J."/>
            <person name="McCowan C."/>
            <person name="Murphy C."/>
            <person name="Pearson M."/>
            <person name="Poon T.W."/>
            <person name="Priest M."/>
            <person name="Roberts A."/>
            <person name="Saif S."/>
            <person name="Shea T."/>
            <person name="Sisk P."/>
            <person name="Sykes S."/>
            <person name="Wortman J."/>
            <person name="Nusbaum C."/>
            <person name="Birren B."/>
        </authorList>
    </citation>
    <scope>NUCLEOTIDE SEQUENCE [LARGE SCALE GENOMIC DNA]</scope>
    <source>
        <strain evidence="1 2">FCH/4</strain>
    </source>
</reference>
<organism evidence="1 2">
    <name type="scientific">Plasmodium falciparum FCH/4</name>
    <dbReference type="NCBI Taxonomy" id="1036724"/>
    <lineage>
        <taxon>Eukaryota</taxon>
        <taxon>Sar</taxon>
        <taxon>Alveolata</taxon>
        <taxon>Apicomplexa</taxon>
        <taxon>Aconoidasida</taxon>
        <taxon>Haemosporida</taxon>
        <taxon>Plasmodiidae</taxon>
        <taxon>Plasmodium</taxon>
        <taxon>Plasmodium (Laverania)</taxon>
    </lineage>
</organism>
<dbReference type="EMBL" id="KI927839">
    <property type="protein sequence ID" value="ETW31585.1"/>
    <property type="molecule type" value="Genomic_DNA"/>
</dbReference>
<evidence type="ECO:0000313" key="1">
    <source>
        <dbReference type="EMBL" id="ETW31585.1"/>
    </source>
</evidence>